<dbReference type="KEGG" id="kme:H0A61_02100"/>
<keyword evidence="3" id="KW-1003">Cell membrane</keyword>
<dbReference type="GO" id="GO:0006744">
    <property type="term" value="P:ubiquinone biosynthetic process"/>
    <property type="evidence" value="ECO:0007669"/>
    <property type="project" value="UniProtKB-UniPathway"/>
</dbReference>
<keyword evidence="10" id="KW-0808">Transferase</keyword>
<proteinExistence type="inferred from homology"/>
<evidence type="ECO:0000256" key="7">
    <source>
        <dbReference type="ARBA" id="ARBA00022989"/>
    </source>
</evidence>
<reference evidence="10" key="1">
    <citation type="submission" date="2020-07" db="EMBL/GenBank/DDBJ databases">
        <title>Koleobacter methoxysyntrophicus gen. nov., sp. nov., a novel anaerobic bacterium isolated from deep subsurface oil field and proposal of Koleobacterales ord. nov. in the phylum Firmicutes.</title>
        <authorList>
            <person name="Sakamoto S."/>
            <person name="Tamaki H."/>
        </authorList>
    </citation>
    <scope>NUCLEOTIDE SEQUENCE</scope>
    <source>
        <strain evidence="10">NRmbB1</strain>
    </source>
</reference>
<dbReference type="InterPro" id="IPR050154">
    <property type="entry name" value="UbiB_kinase"/>
</dbReference>
<dbReference type="InterPro" id="IPR004147">
    <property type="entry name" value="ABC1_dom"/>
</dbReference>
<comment type="pathway">
    <text evidence="1">Cofactor biosynthesis; ubiquinone biosynthesis [regulation].</text>
</comment>
<dbReference type="InterPro" id="IPR011009">
    <property type="entry name" value="Kinase-like_dom_sf"/>
</dbReference>
<dbReference type="InterPro" id="IPR000719">
    <property type="entry name" value="Prot_kinase_dom"/>
</dbReference>
<evidence type="ECO:0000256" key="2">
    <source>
        <dbReference type="ARBA" id="ARBA00009670"/>
    </source>
</evidence>
<dbReference type="Proteomes" id="UP000662904">
    <property type="component" value="Chromosome"/>
</dbReference>
<gene>
    <name evidence="10" type="primary">ubiB_2</name>
    <name evidence="10" type="ORF">H0A61_02100</name>
</gene>
<dbReference type="CDD" id="cd05121">
    <property type="entry name" value="ABC1_ADCK3-like"/>
    <property type="match status" value="1"/>
</dbReference>
<evidence type="ECO:0000313" key="11">
    <source>
        <dbReference type="Proteomes" id="UP000662904"/>
    </source>
</evidence>
<dbReference type="AlphaFoldDB" id="A0A8A0RMU1"/>
<keyword evidence="11" id="KW-1185">Reference proteome</keyword>
<evidence type="ECO:0000256" key="4">
    <source>
        <dbReference type="ARBA" id="ARBA00022519"/>
    </source>
</evidence>
<keyword evidence="4" id="KW-0997">Cell inner membrane</keyword>
<name>A0A8A0RMU1_9FIRM</name>
<dbReference type="PANTHER" id="PTHR10566">
    <property type="entry name" value="CHAPERONE-ACTIVITY OF BC1 COMPLEX CABC1 -RELATED"/>
    <property type="match status" value="1"/>
</dbReference>
<dbReference type="Gene3D" id="1.10.510.10">
    <property type="entry name" value="Transferase(Phosphotransferase) domain 1"/>
    <property type="match status" value="1"/>
</dbReference>
<accession>A0A8A0RMU1</accession>
<evidence type="ECO:0000313" key="10">
    <source>
        <dbReference type="EMBL" id="QSQ09721.1"/>
    </source>
</evidence>
<dbReference type="SUPFAM" id="SSF56112">
    <property type="entry name" value="Protein kinase-like (PK-like)"/>
    <property type="match status" value="1"/>
</dbReference>
<evidence type="ECO:0000256" key="8">
    <source>
        <dbReference type="ARBA" id="ARBA00023136"/>
    </source>
</evidence>
<feature type="domain" description="Protein kinase" evidence="9">
    <location>
        <begin position="126"/>
        <end position="469"/>
    </location>
</feature>
<dbReference type="NCBIfam" id="TIGR01982">
    <property type="entry name" value="UbiB"/>
    <property type="match status" value="1"/>
</dbReference>
<comment type="similarity">
    <text evidence="2">Belongs to the protein kinase superfamily. ADCK protein kinase family.</text>
</comment>
<organism evidence="10 11">
    <name type="scientific">Koleobacter methoxysyntrophicus</name>
    <dbReference type="NCBI Taxonomy" id="2751313"/>
    <lineage>
        <taxon>Bacteria</taxon>
        <taxon>Bacillati</taxon>
        <taxon>Bacillota</taxon>
        <taxon>Clostridia</taxon>
        <taxon>Koleobacterales</taxon>
        <taxon>Koleobacteraceae</taxon>
        <taxon>Koleobacter</taxon>
    </lineage>
</organism>
<dbReference type="GO" id="GO:0005524">
    <property type="term" value="F:ATP binding"/>
    <property type="evidence" value="ECO:0007669"/>
    <property type="project" value="InterPro"/>
</dbReference>
<evidence type="ECO:0000259" key="9">
    <source>
        <dbReference type="PROSITE" id="PS50011"/>
    </source>
</evidence>
<dbReference type="RefSeq" id="WP_206707059.1">
    <property type="nucleotide sequence ID" value="NZ_CP059066.1"/>
</dbReference>
<evidence type="ECO:0000256" key="5">
    <source>
        <dbReference type="ARBA" id="ARBA00022688"/>
    </source>
</evidence>
<keyword evidence="6" id="KW-0812">Transmembrane</keyword>
<dbReference type="PANTHER" id="PTHR10566:SF113">
    <property type="entry name" value="PROTEIN ACTIVITY OF BC1 COMPLEX KINASE 7, CHLOROPLASTIC"/>
    <property type="match status" value="1"/>
</dbReference>
<evidence type="ECO:0000256" key="6">
    <source>
        <dbReference type="ARBA" id="ARBA00022692"/>
    </source>
</evidence>
<keyword evidence="7" id="KW-1133">Transmembrane helix</keyword>
<dbReference type="PROSITE" id="PS50011">
    <property type="entry name" value="PROTEIN_KINASE_DOM"/>
    <property type="match status" value="1"/>
</dbReference>
<evidence type="ECO:0000256" key="1">
    <source>
        <dbReference type="ARBA" id="ARBA00005020"/>
    </source>
</evidence>
<evidence type="ECO:0000256" key="3">
    <source>
        <dbReference type="ARBA" id="ARBA00022475"/>
    </source>
</evidence>
<keyword evidence="8" id="KW-0472">Membrane</keyword>
<dbReference type="GO" id="GO:0004672">
    <property type="term" value="F:protein kinase activity"/>
    <property type="evidence" value="ECO:0007669"/>
    <property type="project" value="InterPro"/>
</dbReference>
<sequence>MPLYKRYSHLSRYRDIANILFKHGLGYVIDILGFREFLSYRMKFFKREKAKLPLSLAQRIRMVLEELGPTFIKFGQLLSTRSDIIPAEIIKELEKLQDDVPPFSFEDVKTQIQNELGGSISEFFSEFEKKTLAAASIGQVHRAVLKSGENVVVKVQRPGIEKIVERDLDVLFDIARIAERRTEIGKIYSLTELVEEFARIIKEEMDYTREGRNADKFRKNFSNLNYIQIPKVYWQFTTKRVLTMEMVKGIKISNITKIKEMGFDSNLIAEKLARVFLKQVLIDGFFHGDPHPGNIFITEKGQIALMDFGVVGRIDDDLKFRFVNLILDIIKKDTDSIARDVLQIGIIKRKVDFRELKKDIREIFQKYSELPLIEISIGESLREVMGLAYKYNVVIPSDLTLLAKTTITLEGIIKNLSPAVSLIEMAEPFGRELIKERFSLRYIKRRTMKNISELSIVLSSIPIKIHSILEKMEEGKIRLNLQHTNFWIN</sequence>
<dbReference type="UniPathway" id="UPA00232"/>
<protein>
    <recommendedName>
        <fullName evidence="9">Protein kinase domain-containing protein</fullName>
    </recommendedName>
</protein>
<keyword evidence="5" id="KW-0831">Ubiquinone biosynthesis</keyword>
<dbReference type="InterPro" id="IPR010232">
    <property type="entry name" value="UbiB"/>
</dbReference>
<dbReference type="Pfam" id="PF03109">
    <property type="entry name" value="ABC1"/>
    <property type="match status" value="1"/>
</dbReference>
<dbReference type="EMBL" id="CP059066">
    <property type="protein sequence ID" value="QSQ09721.1"/>
    <property type="molecule type" value="Genomic_DNA"/>
</dbReference>